<dbReference type="EMBL" id="KN795038">
    <property type="protein sequence ID" value="KIH42597.1"/>
    <property type="molecule type" value="Genomic_DNA"/>
</dbReference>
<evidence type="ECO:0000313" key="3">
    <source>
        <dbReference type="EMBL" id="KIH42597.1"/>
    </source>
</evidence>
<name>A0A0C2BYY5_9BILA</name>
<dbReference type="AlphaFoldDB" id="A0A0C2BYY5"/>
<evidence type="ECO:0000256" key="2">
    <source>
        <dbReference type="SAM" id="MobiDB-lite"/>
    </source>
</evidence>
<reference evidence="3 4" key="1">
    <citation type="submission" date="2013-12" db="EMBL/GenBank/DDBJ databases">
        <title>Draft genome of the parsitic nematode Ancylostoma duodenale.</title>
        <authorList>
            <person name="Mitreva M."/>
        </authorList>
    </citation>
    <scope>NUCLEOTIDE SEQUENCE [LARGE SCALE GENOMIC DNA]</scope>
    <source>
        <strain evidence="3 4">Zhejiang</strain>
    </source>
</reference>
<dbReference type="Proteomes" id="UP000054047">
    <property type="component" value="Unassembled WGS sequence"/>
</dbReference>
<evidence type="ECO:0000313" key="4">
    <source>
        <dbReference type="Proteomes" id="UP000054047"/>
    </source>
</evidence>
<feature type="coiled-coil region" evidence="1">
    <location>
        <begin position="143"/>
        <end position="177"/>
    </location>
</feature>
<feature type="region of interest" description="Disordered" evidence="2">
    <location>
        <begin position="90"/>
        <end position="111"/>
    </location>
</feature>
<proteinExistence type="predicted"/>
<organism evidence="3 4">
    <name type="scientific">Ancylostoma duodenale</name>
    <dbReference type="NCBI Taxonomy" id="51022"/>
    <lineage>
        <taxon>Eukaryota</taxon>
        <taxon>Metazoa</taxon>
        <taxon>Ecdysozoa</taxon>
        <taxon>Nematoda</taxon>
        <taxon>Chromadorea</taxon>
        <taxon>Rhabditida</taxon>
        <taxon>Rhabditina</taxon>
        <taxon>Rhabditomorpha</taxon>
        <taxon>Strongyloidea</taxon>
        <taxon>Ancylostomatidae</taxon>
        <taxon>Ancylostomatinae</taxon>
        <taxon>Ancylostoma</taxon>
    </lineage>
</organism>
<keyword evidence="4" id="KW-1185">Reference proteome</keyword>
<accession>A0A0C2BYY5</accession>
<gene>
    <name evidence="3" type="ORF">ANCDUO_27418</name>
</gene>
<keyword evidence="1" id="KW-0175">Coiled coil</keyword>
<sequence length="215" mass="25194">MKPHVWDTLIETPQVDEHDKPIITEQKTIEKVTADQLQVLEGYRSILATIRSSLNEEKKEDESRFEDDMRQSIQLLQTSILREIRALSSQNPPAYAEDDRAQPNNPAGEGIPMSERERMAIQENAEFMDQVEEMNFEQDNEPEVDLDERKRQIQQELNRARQELRDINSIINELEREKTCEPRRHHRVAISRKRDRYVPSVTQRAITIPIPVPTS</sequence>
<protein>
    <submittedName>
        <fullName evidence="3">Uncharacterized protein</fullName>
    </submittedName>
</protein>
<evidence type="ECO:0000256" key="1">
    <source>
        <dbReference type="SAM" id="Coils"/>
    </source>
</evidence>